<protein>
    <submittedName>
        <fullName evidence="3">Zinc-ribbon domain-containing protein</fullName>
    </submittedName>
</protein>
<dbReference type="EMBL" id="CP109535">
    <property type="protein sequence ID" value="WTY99997.1"/>
    <property type="molecule type" value="Genomic_DNA"/>
</dbReference>
<evidence type="ECO:0000313" key="3">
    <source>
        <dbReference type="EMBL" id="WTY99997.1"/>
    </source>
</evidence>
<reference evidence="3" key="1">
    <citation type="submission" date="2022-10" db="EMBL/GenBank/DDBJ databases">
        <title>The complete genomes of actinobacterial strains from the NBC collection.</title>
        <authorList>
            <person name="Joergensen T.S."/>
            <person name="Alvarez Arevalo M."/>
            <person name="Sterndorff E.B."/>
            <person name="Faurdal D."/>
            <person name="Vuksanovic O."/>
            <person name="Mourched A.-S."/>
            <person name="Charusanti P."/>
            <person name="Shaw S."/>
            <person name="Blin K."/>
            <person name="Weber T."/>
        </authorList>
    </citation>
    <scope>NUCLEOTIDE SEQUENCE</scope>
    <source>
        <strain evidence="3">NBC_01401</strain>
    </source>
</reference>
<gene>
    <name evidence="2" type="ORF">OG626_00015</name>
    <name evidence="3" type="ORF">OG626_36390</name>
</gene>
<evidence type="ECO:0000259" key="1">
    <source>
        <dbReference type="Pfam" id="PF14311"/>
    </source>
</evidence>
<dbReference type="InterPro" id="IPR025487">
    <property type="entry name" value="DUF4379"/>
</dbReference>
<name>A0AAU3H532_9ACTN</name>
<dbReference type="EMBL" id="CP109535">
    <property type="protein sequence ID" value="WTY93378.1"/>
    <property type="molecule type" value="Genomic_DNA"/>
</dbReference>
<evidence type="ECO:0000313" key="2">
    <source>
        <dbReference type="EMBL" id="WTY93378.1"/>
    </source>
</evidence>
<sequence length="418" mass="46336">MSVAADRPPTMTDVPVAVTDHTVVPPYVLSDLAEAAVPEKIQLARSWLQSQERAMAEVFLEEGRRQLPVDGDYTDWRRAQQRRLGQARERWLRALADAGYNIIGAGGRSLAYVRPDLLDEYDSGHPENPAELPFTARVTASQSVWWRCLRDESHQWRTSFNNRHVVGTGCPRCGKKGVSRREQEIYTALRERLPDLVSPGSVPRHEPPQAGRRLRSWRVDMLLPGTPPVAVEYDGAYWHKDAFRKDQEKAADLMASGHIVIRVREQPLPTITPHDIACTPDQSADTVAELVYRKIVEVTPELVPEPSDDPEPTEGTQLQLFPDDTPAPGTAHKDARSQAQRIAVNALLMEALLQIQTLSVNNDLALGEHLVCRRPAEDVLTVLRQDAGGLLALSQAAHRILGPTQSDPSAVHSLGQPG</sequence>
<dbReference type="Gene3D" id="3.40.960.10">
    <property type="entry name" value="VSR Endonuclease"/>
    <property type="match status" value="1"/>
</dbReference>
<dbReference type="Pfam" id="PF14311">
    <property type="entry name" value="DUF4379"/>
    <property type="match status" value="1"/>
</dbReference>
<feature type="domain" description="Treble clef zinc finger" evidence="1">
    <location>
        <begin position="126"/>
        <end position="175"/>
    </location>
</feature>
<proteinExistence type="predicted"/>
<dbReference type="AlphaFoldDB" id="A0AAU3H532"/>
<accession>A0AAU3H532</accession>
<organism evidence="3">
    <name type="scientific">Streptomyces sp. NBC_01401</name>
    <dbReference type="NCBI Taxonomy" id="2903854"/>
    <lineage>
        <taxon>Bacteria</taxon>
        <taxon>Bacillati</taxon>
        <taxon>Actinomycetota</taxon>
        <taxon>Actinomycetes</taxon>
        <taxon>Kitasatosporales</taxon>
        <taxon>Streptomycetaceae</taxon>
        <taxon>Streptomyces</taxon>
    </lineage>
</organism>